<comment type="caution">
    <text evidence="2">The sequence shown here is derived from an EMBL/GenBank/DDBJ whole genome shotgun (WGS) entry which is preliminary data.</text>
</comment>
<dbReference type="RefSeq" id="WP_132009775.1">
    <property type="nucleotide sequence ID" value="NZ_JBHUNN010000002.1"/>
</dbReference>
<dbReference type="EMBL" id="SLWL01000015">
    <property type="protein sequence ID" value="TCO10139.1"/>
    <property type="molecule type" value="Genomic_DNA"/>
</dbReference>
<dbReference type="Pfam" id="PF00903">
    <property type="entry name" value="Glyoxalase"/>
    <property type="match status" value="1"/>
</dbReference>
<evidence type="ECO:0000259" key="1">
    <source>
        <dbReference type="PROSITE" id="PS51819"/>
    </source>
</evidence>
<dbReference type="PROSITE" id="PS51819">
    <property type="entry name" value="VOC"/>
    <property type="match status" value="1"/>
</dbReference>
<dbReference type="AlphaFoldDB" id="A0A4R2GQ89"/>
<protein>
    <recommendedName>
        <fullName evidence="1">VOC domain-containing protein</fullName>
    </recommendedName>
</protein>
<evidence type="ECO:0000313" key="2">
    <source>
        <dbReference type="EMBL" id="TCO10139.1"/>
    </source>
</evidence>
<dbReference type="InterPro" id="IPR029068">
    <property type="entry name" value="Glyas_Bleomycin-R_OHBP_Dase"/>
</dbReference>
<dbReference type="PANTHER" id="PTHR36503:SF2">
    <property type="entry name" value="BLR2408 PROTEIN"/>
    <property type="match status" value="1"/>
</dbReference>
<dbReference type="PANTHER" id="PTHR36503">
    <property type="entry name" value="BLR2520 PROTEIN"/>
    <property type="match status" value="1"/>
</dbReference>
<dbReference type="InterPro" id="IPR037523">
    <property type="entry name" value="VOC_core"/>
</dbReference>
<dbReference type="OrthoDB" id="9798430at2"/>
<dbReference type="Gene3D" id="3.10.180.10">
    <property type="entry name" value="2,3-Dihydroxybiphenyl 1,2-Dioxygenase, domain 1"/>
    <property type="match status" value="1"/>
</dbReference>
<feature type="domain" description="VOC" evidence="1">
    <location>
        <begin position="3"/>
        <end position="128"/>
    </location>
</feature>
<proteinExistence type="predicted"/>
<organism evidence="2 3">
    <name type="scientific">Camelimonas lactis</name>
    <dbReference type="NCBI Taxonomy" id="659006"/>
    <lineage>
        <taxon>Bacteria</taxon>
        <taxon>Pseudomonadati</taxon>
        <taxon>Pseudomonadota</taxon>
        <taxon>Alphaproteobacteria</taxon>
        <taxon>Hyphomicrobiales</taxon>
        <taxon>Chelatococcaceae</taxon>
        <taxon>Camelimonas</taxon>
    </lineage>
</organism>
<name>A0A4R2GQ89_9HYPH</name>
<gene>
    <name evidence="2" type="ORF">EV666_11511</name>
</gene>
<accession>A0A4R2GQ89</accession>
<evidence type="ECO:0000313" key="3">
    <source>
        <dbReference type="Proteomes" id="UP000294881"/>
    </source>
</evidence>
<dbReference type="SUPFAM" id="SSF54593">
    <property type="entry name" value="Glyoxalase/Bleomycin resistance protein/Dihydroxybiphenyl dioxygenase"/>
    <property type="match status" value="1"/>
</dbReference>
<sequence>MPRMIFINLPVRDLPAATAFYKAVGAEQNMQFSDETASCMVLSDTIFVMLLTHAKFRDFAPRPIADASQHTAMLIALSADSRDEVDGLVRKAGDAGGTADVMPPQDHGFMYQRTFADPNGHVWESVWMDPAALQQEPAA</sequence>
<dbReference type="InterPro" id="IPR004360">
    <property type="entry name" value="Glyas_Fos-R_dOase_dom"/>
</dbReference>
<keyword evidence="3" id="KW-1185">Reference proteome</keyword>
<reference evidence="2 3" key="1">
    <citation type="submission" date="2019-03" db="EMBL/GenBank/DDBJ databases">
        <title>Genomic Encyclopedia of Type Strains, Phase IV (KMG-IV): sequencing the most valuable type-strain genomes for metagenomic binning, comparative biology and taxonomic classification.</title>
        <authorList>
            <person name="Goeker M."/>
        </authorList>
    </citation>
    <scope>NUCLEOTIDE SEQUENCE [LARGE SCALE GENOMIC DNA]</scope>
    <source>
        <strain evidence="2 3">DSM 22958</strain>
    </source>
</reference>
<dbReference type="Proteomes" id="UP000294881">
    <property type="component" value="Unassembled WGS sequence"/>
</dbReference>
<dbReference type="CDD" id="cd09012">
    <property type="entry name" value="VOC_like"/>
    <property type="match status" value="1"/>
</dbReference>